<keyword evidence="1" id="KW-0812">Transmembrane</keyword>
<evidence type="ECO:0000313" key="4">
    <source>
        <dbReference type="EMBL" id="PKG25113.1"/>
    </source>
</evidence>
<dbReference type="PRINTS" id="PR00169">
    <property type="entry name" value="KCHANNEL"/>
</dbReference>
<feature type="transmembrane region" description="Helical" evidence="1">
    <location>
        <begin position="226"/>
        <end position="250"/>
    </location>
</feature>
<evidence type="ECO:0000313" key="5">
    <source>
        <dbReference type="Proteomes" id="UP000233375"/>
    </source>
</evidence>
<dbReference type="PROSITE" id="PS50883">
    <property type="entry name" value="EAL"/>
    <property type="match status" value="1"/>
</dbReference>
<dbReference type="EMBL" id="PISE01000007">
    <property type="protein sequence ID" value="PKG25113.1"/>
    <property type="molecule type" value="Genomic_DNA"/>
</dbReference>
<gene>
    <name evidence="4" type="ORF">CWS01_03170</name>
</gene>
<dbReference type="SUPFAM" id="SSF55073">
    <property type="entry name" value="Nucleotide cyclase"/>
    <property type="match status" value="1"/>
</dbReference>
<dbReference type="Pfam" id="PF03707">
    <property type="entry name" value="MHYT"/>
    <property type="match status" value="2"/>
</dbReference>
<dbReference type="InterPro" id="IPR035919">
    <property type="entry name" value="EAL_sf"/>
</dbReference>
<reference evidence="4 5" key="1">
    <citation type="journal article" date="2003" name="Int. J. Syst. Evol. Microbiol.">
        <title>Bacillus nealsonii sp. nov., isolated from a spacecraft-assembly facility, whose spores are gamma-radiation resistant.</title>
        <authorList>
            <person name="Venkateswaran K."/>
            <person name="Kempf M."/>
            <person name="Chen F."/>
            <person name="Satomi M."/>
            <person name="Nicholson W."/>
            <person name="Kern R."/>
        </authorList>
    </citation>
    <scope>NUCLEOTIDE SEQUENCE [LARGE SCALE GENOMIC DNA]</scope>
    <source>
        <strain evidence="4 5">FO-92</strain>
    </source>
</reference>
<evidence type="ECO:0000259" key="2">
    <source>
        <dbReference type="PROSITE" id="PS50883"/>
    </source>
</evidence>
<evidence type="ECO:0000259" key="3">
    <source>
        <dbReference type="PROSITE" id="PS50924"/>
    </source>
</evidence>
<dbReference type="Gene3D" id="3.20.20.450">
    <property type="entry name" value="EAL domain"/>
    <property type="match status" value="1"/>
</dbReference>
<feature type="transmembrane region" description="Helical" evidence="1">
    <location>
        <begin position="183"/>
        <end position="206"/>
    </location>
</feature>
<dbReference type="GO" id="GO:0071111">
    <property type="term" value="F:cyclic-guanylate-specific phosphodiesterase activity"/>
    <property type="evidence" value="ECO:0007669"/>
    <property type="project" value="InterPro"/>
</dbReference>
<feature type="transmembrane region" description="Helical" evidence="1">
    <location>
        <begin position="115"/>
        <end position="135"/>
    </location>
</feature>
<keyword evidence="1" id="KW-1133">Transmembrane helix</keyword>
<dbReference type="InterPro" id="IPR001633">
    <property type="entry name" value="EAL_dom"/>
</dbReference>
<dbReference type="InterPro" id="IPR043128">
    <property type="entry name" value="Rev_trsase/Diguanyl_cyclase"/>
</dbReference>
<accession>A0A2N0Z6J5</accession>
<dbReference type="PANTHER" id="PTHR33121:SF79">
    <property type="entry name" value="CYCLIC DI-GMP PHOSPHODIESTERASE PDED-RELATED"/>
    <property type="match status" value="1"/>
</dbReference>
<dbReference type="RefSeq" id="WP_101175600.1">
    <property type="nucleotide sequence ID" value="NZ_PISE01000007.1"/>
</dbReference>
<feature type="transmembrane region" description="Helical" evidence="1">
    <location>
        <begin position="147"/>
        <end position="171"/>
    </location>
</feature>
<dbReference type="SUPFAM" id="SSF141868">
    <property type="entry name" value="EAL domain-like"/>
    <property type="match status" value="1"/>
</dbReference>
<dbReference type="InterPro" id="IPR005330">
    <property type="entry name" value="MHYT_dom"/>
</dbReference>
<sequence length="677" mass="76773">MFLLPSTEKFIYLDGHYSILLVALSIIIACLASYTAISLNERIISHSFFPRYIWLILASISMGIGIWSMHFIGMSALQLPVKMEYDLLLTAISILPAMLASFLAFFLVSFPKKTLLTYSLSGVTMGFGISSMHYLGMVAMEVEAKYVYHFGYFVLSIMIAVLTSFISLYVLTKLYKWMNRIWIKLTTSLVLGVSVASMHYTGMYAVRYYVPKEKNISHEHMHHMDMGILIMTLTLGITLFLLLLFLSSLLDRYVDYRFNYFDALTKLPNRKQLEKILEMSNVSKGLAVMHLHELKKWNNSFGYAFGDEIIKYIAYLCQQIKPVKVSLYRVEGNRLAFLFDQAESAALINELKKLSETLSNPITVCEQTIYAKVATAVSLPNEINKGKMPLGEVNAVLSHHSIVYEHEVILYNPAIHQHSFDKRLLQDIDEAMKNNHLYLVYQPKIAAHNNKTLGAEALLRWHHPEYGSLSPGIFIPILEAGGKMFDVTDWLINEVCKQIVEWKKDGREMQVAINIPGTYVTKPRLLAFLKDCLKSYQLDTNVLELEMTETSAVINIEAAIKSVSRFRECGFSVALDDFGTGVSSLSYLKRLPVSTLKIDKSFVDGIPNSQKDSEIIQAIISLGQSLHLNIIIEGVEIQEQADFLASFNGSIGFQGFYFGKPMKVEELDQWRERSLLA</sequence>
<dbReference type="CDD" id="cd01948">
    <property type="entry name" value="EAL"/>
    <property type="match status" value="1"/>
</dbReference>
<evidence type="ECO:0000256" key="1">
    <source>
        <dbReference type="PROSITE-ProRule" id="PRU00244"/>
    </source>
</evidence>
<dbReference type="Pfam" id="PF00563">
    <property type="entry name" value="EAL"/>
    <property type="match status" value="1"/>
</dbReference>
<feature type="domain" description="EAL" evidence="2">
    <location>
        <begin position="421"/>
        <end position="675"/>
    </location>
</feature>
<dbReference type="GO" id="GO:0016020">
    <property type="term" value="C:membrane"/>
    <property type="evidence" value="ECO:0007669"/>
    <property type="project" value="UniProtKB-UniRule"/>
</dbReference>
<dbReference type="SMART" id="SM00052">
    <property type="entry name" value="EAL"/>
    <property type="match status" value="1"/>
</dbReference>
<comment type="caution">
    <text evidence="4">The sequence shown here is derived from an EMBL/GenBank/DDBJ whole genome shotgun (WGS) entry which is preliminary data.</text>
</comment>
<feature type="domain" description="MHYT" evidence="3">
    <location>
        <begin position="17"/>
        <end position="209"/>
    </location>
</feature>
<organism evidence="4 5">
    <name type="scientific">Niallia nealsonii</name>
    <dbReference type="NCBI Taxonomy" id="115979"/>
    <lineage>
        <taxon>Bacteria</taxon>
        <taxon>Bacillati</taxon>
        <taxon>Bacillota</taxon>
        <taxon>Bacilli</taxon>
        <taxon>Bacillales</taxon>
        <taxon>Bacillaceae</taxon>
        <taxon>Niallia</taxon>
    </lineage>
</organism>
<dbReference type="Gene3D" id="3.30.70.270">
    <property type="match status" value="1"/>
</dbReference>
<dbReference type="AlphaFoldDB" id="A0A2N0Z6J5"/>
<feature type="transmembrane region" description="Helical" evidence="1">
    <location>
        <begin position="87"/>
        <end position="108"/>
    </location>
</feature>
<keyword evidence="5" id="KW-1185">Reference proteome</keyword>
<feature type="transmembrane region" description="Helical" evidence="1">
    <location>
        <begin position="20"/>
        <end position="40"/>
    </location>
</feature>
<dbReference type="InterPro" id="IPR029787">
    <property type="entry name" value="Nucleotide_cyclase"/>
</dbReference>
<proteinExistence type="predicted"/>
<dbReference type="Proteomes" id="UP000233375">
    <property type="component" value="Unassembled WGS sequence"/>
</dbReference>
<name>A0A2N0Z6J5_9BACI</name>
<dbReference type="PROSITE" id="PS50924">
    <property type="entry name" value="MHYT"/>
    <property type="match status" value="1"/>
</dbReference>
<dbReference type="Pfam" id="PF00990">
    <property type="entry name" value="GGDEF"/>
    <property type="match status" value="1"/>
</dbReference>
<dbReference type="PANTHER" id="PTHR33121">
    <property type="entry name" value="CYCLIC DI-GMP PHOSPHODIESTERASE PDEF"/>
    <property type="match status" value="1"/>
</dbReference>
<dbReference type="InterPro" id="IPR050706">
    <property type="entry name" value="Cyclic-di-GMP_PDE-like"/>
</dbReference>
<protein>
    <submittedName>
        <fullName evidence="4">Phosphodiesterase</fullName>
    </submittedName>
</protein>
<dbReference type="InterPro" id="IPR000160">
    <property type="entry name" value="GGDEF_dom"/>
</dbReference>
<feature type="transmembrane region" description="Helical" evidence="1">
    <location>
        <begin position="52"/>
        <end position="72"/>
    </location>
</feature>
<dbReference type="SMART" id="SM00267">
    <property type="entry name" value="GGDEF"/>
    <property type="match status" value="1"/>
</dbReference>
<keyword evidence="1" id="KW-0472">Membrane</keyword>
<dbReference type="OrthoDB" id="9759607at2"/>